<dbReference type="EMBL" id="LR130778">
    <property type="protein sequence ID" value="VDN47732.1"/>
    <property type="molecule type" value="Genomic_DNA"/>
</dbReference>
<dbReference type="AntiFam" id="ANF00010">
    <property type="entry name" value="tRNA translation"/>
</dbReference>
<proteinExistence type="predicted"/>
<dbReference type="KEGG" id="cbar:PATL70BA_1837"/>
<gene>
    <name evidence="1" type="ORF">PATL70BA_1837</name>
</gene>
<accession>A0A3P7RYV3</accession>
<organism evidence="1 2">
    <name type="scientific">Petrocella atlantisensis</name>
    <dbReference type="NCBI Taxonomy" id="2173034"/>
    <lineage>
        <taxon>Bacteria</taxon>
        <taxon>Bacillati</taxon>
        <taxon>Bacillota</taxon>
        <taxon>Clostridia</taxon>
        <taxon>Lachnospirales</taxon>
        <taxon>Vallitaleaceae</taxon>
        <taxon>Petrocella</taxon>
    </lineage>
</organism>
<name>A0A3P7RYV3_9FIRM</name>
<dbReference type="AlphaFoldDB" id="A0A3P7RYV3"/>
<dbReference type="Proteomes" id="UP000279029">
    <property type="component" value="Chromosome"/>
</dbReference>
<sequence length="51" mass="5892">MHIESTTVNKLRYQNRNDLYADVAQLAEQLTCNQQVTGSSPVVGFHQFYKF</sequence>
<reference evidence="1 2" key="1">
    <citation type="submission" date="2018-09" db="EMBL/GenBank/DDBJ databases">
        <authorList>
            <person name="Postec A."/>
        </authorList>
    </citation>
    <scope>NUCLEOTIDE SEQUENCE [LARGE SCALE GENOMIC DNA]</scope>
    <source>
        <strain evidence="1">70B-A</strain>
    </source>
</reference>
<keyword evidence="2" id="KW-1185">Reference proteome</keyword>
<evidence type="ECO:0000313" key="1">
    <source>
        <dbReference type="EMBL" id="VDN47732.1"/>
    </source>
</evidence>
<protein>
    <submittedName>
        <fullName evidence="1">Uncharacterized protein</fullName>
    </submittedName>
</protein>
<evidence type="ECO:0000313" key="2">
    <source>
        <dbReference type="Proteomes" id="UP000279029"/>
    </source>
</evidence>